<feature type="binding site" evidence="10">
    <location>
        <position position="260"/>
    </location>
    <ligand>
        <name>ATP</name>
        <dbReference type="ChEBI" id="CHEBI:30616"/>
    </ligand>
</feature>
<evidence type="ECO:0000259" key="13">
    <source>
        <dbReference type="PROSITE" id="PS50011"/>
    </source>
</evidence>
<evidence type="ECO:0000256" key="1">
    <source>
        <dbReference type="ARBA" id="ARBA00004167"/>
    </source>
</evidence>
<dbReference type="EMBL" id="CASHTH010002852">
    <property type="protein sequence ID" value="CAI8036239.1"/>
    <property type="molecule type" value="Genomic_DNA"/>
</dbReference>
<accession>A0AA35SV12</accession>
<dbReference type="InterPro" id="IPR017441">
    <property type="entry name" value="Protein_kinase_ATP_BS"/>
</dbReference>
<gene>
    <name evidence="15" type="ORF">GBAR_LOCUS20322</name>
</gene>
<dbReference type="InterPro" id="IPR020635">
    <property type="entry name" value="Tyr_kinase_cat_dom"/>
</dbReference>
<dbReference type="InterPro" id="IPR000719">
    <property type="entry name" value="Prot_kinase_dom"/>
</dbReference>
<evidence type="ECO:0000256" key="10">
    <source>
        <dbReference type="PROSITE-ProRule" id="PRU10141"/>
    </source>
</evidence>
<dbReference type="SUPFAM" id="SSF56487">
    <property type="entry name" value="SRCR-like"/>
    <property type="match status" value="1"/>
</dbReference>
<dbReference type="InterPro" id="IPR008266">
    <property type="entry name" value="Tyr_kinase_AS"/>
</dbReference>
<dbReference type="InterPro" id="IPR001245">
    <property type="entry name" value="Ser-Thr/Tyr_kinase_cat_dom"/>
</dbReference>
<evidence type="ECO:0000256" key="11">
    <source>
        <dbReference type="SAM" id="MobiDB-lite"/>
    </source>
</evidence>
<feature type="transmembrane region" description="Helical" evidence="12">
    <location>
        <begin position="289"/>
        <end position="308"/>
    </location>
</feature>
<name>A0AA35SV12_GEOBA</name>
<dbReference type="Gene3D" id="3.10.250.10">
    <property type="entry name" value="SRCR-like domain"/>
    <property type="match status" value="1"/>
</dbReference>
<evidence type="ECO:0000313" key="15">
    <source>
        <dbReference type="EMBL" id="CAI8036239.1"/>
    </source>
</evidence>
<dbReference type="InterPro" id="IPR001190">
    <property type="entry name" value="SRCR"/>
</dbReference>
<organism evidence="15 16">
    <name type="scientific">Geodia barretti</name>
    <name type="common">Barrett's horny sponge</name>
    <dbReference type="NCBI Taxonomy" id="519541"/>
    <lineage>
        <taxon>Eukaryota</taxon>
        <taxon>Metazoa</taxon>
        <taxon>Porifera</taxon>
        <taxon>Demospongiae</taxon>
        <taxon>Heteroscleromorpha</taxon>
        <taxon>Tetractinellida</taxon>
        <taxon>Astrophorina</taxon>
        <taxon>Geodiidae</taxon>
        <taxon>Geodia</taxon>
    </lineage>
</organism>
<dbReference type="GO" id="GO:0005886">
    <property type="term" value="C:plasma membrane"/>
    <property type="evidence" value="ECO:0007669"/>
    <property type="project" value="TreeGrafter"/>
</dbReference>
<proteinExistence type="predicted"/>
<evidence type="ECO:0000256" key="9">
    <source>
        <dbReference type="PROSITE-ProRule" id="PRU00196"/>
    </source>
</evidence>
<feature type="region of interest" description="Disordered" evidence="11">
    <location>
        <begin position="522"/>
        <end position="568"/>
    </location>
</feature>
<dbReference type="InterPro" id="IPR050122">
    <property type="entry name" value="RTK"/>
</dbReference>
<dbReference type="PANTHER" id="PTHR24416">
    <property type="entry name" value="TYROSINE-PROTEIN KINASE RECEPTOR"/>
    <property type="match status" value="1"/>
</dbReference>
<dbReference type="PROSITE" id="PS50287">
    <property type="entry name" value="SRCR_2"/>
    <property type="match status" value="1"/>
</dbReference>
<comment type="subcellular location">
    <subcellularLocation>
        <location evidence="1">Membrane</location>
        <topology evidence="1">Single-pass membrane protein</topology>
    </subcellularLocation>
</comment>
<dbReference type="PROSITE" id="PS00107">
    <property type="entry name" value="PROTEIN_KINASE_ATP"/>
    <property type="match status" value="1"/>
</dbReference>
<feature type="compositionally biased region" description="Acidic residues" evidence="11">
    <location>
        <begin position="525"/>
        <end position="540"/>
    </location>
</feature>
<protein>
    <submittedName>
        <fullName evidence="15">Tyrosine-protein kinase transforming protein SEA</fullName>
    </submittedName>
</protein>
<evidence type="ECO:0000256" key="4">
    <source>
        <dbReference type="ARBA" id="ARBA00022777"/>
    </source>
</evidence>
<dbReference type="GO" id="GO:0005524">
    <property type="term" value="F:ATP binding"/>
    <property type="evidence" value="ECO:0007669"/>
    <property type="project" value="UniProtKB-UniRule"/>
</dbReference>
<evidence type="ECO:0000256" key="8">
    <source>
        <dbReference type="ARBA" id="ARBA00051243"/>
    </source>
</evidence>
<dbReference type="GO" id="GO:0004714">
    <property type="term" value="F:transmembrane receptor protein tyrosine kinase activity"/>
    <property type="evidence" value="ECO:0007669"/>
    <property type="project" value="UniProtKB-EC"/>
</dbReference>
<dbReference type="PROSITE" id="PS00109">
    <property type="entry name" value="PROTEIN_KINASE_TYR"/>
    <property type="match status" value="1"/>
</dbReference>
<comment type="caution">
    <text evidence="15">The sequence shown here is derived from an EMBL/GenBank/DDBJ whole genome shotgun (WGS) entry which is preliminary data.</text>
</comment>
<feature type="domain" description="Protein kinase" evidence="13">
    <location>
        <begin position="231"/>
        <end position="519"/>
    </location>
</feature>
<keyword evidence="16" id="KW-1185">Reference proteome</keyword>
<dbReference type="InterPro" id="IPR011009">
    <property type="entry name" value="Kinase-like_dom_sf"/>
</dbReference>
<dbReference type="Proteomes" id="UP001174909">
    <property type="component" value="Unassembled WGS sequence"/>
</dbReference>
<dbReference type="PRINTS" id="PR00109">
    <property type="entry name" value="TYRKINASE"/>
</dbReference>
<feature type="disulfide bond" evidence="9">
    <location>
        <begin position="61"/>
        <end position="71"/>
    </location>
</feature>
<keyword evidence="4 15" id="KW-0418">Kinase</keyword>
<keyword evidence="12" id="KW-0812">Transmembrane</keyword>
<comment type="caution">
    <text evidence="9">Lacks conserved residue(s) required for the propagation of feature annotation.</text>
</comment>
<evidence type="ECO:0000256" key="6">
    <source>
        <dbReference type="ARBA" id="ARBA00023137"/>
    </source>
</evidence>
<evidence type="ECO:0000259" key="14">
    <source>
        <dbReference type="PROSITE" id="PS50287"/>
    </source>
</evidence>
<dbReference type="FunFam" id="1.10.510.10:FF:000554">
    <property type="entry name" value="Predicted protein"/>
    <property type="match status" value="1"/>
</dbReference>
<dbReference type="SUPFAM" id="SSF56112">
    <property type="entry name" value="Protein kinase-like (PK-like)"/>
    <property type="match status" value="1"/>
</dbReference>
<dbReference type="InterPro" id="IPR036772">
    <property type="entry name" value="SRCR-like_dom_sf"/>
</dbReference>
<evidence type="ECO:0000256" key="7">
    <source>
        <dbReference type="ARBA" id="ARBA00023157"/>
    </source>
</evidence>
<dbReference type="GO" id="GO:0007169">
    <property type="term" value="P:cell surface receptor protein tyrosine kinase signaling pathway"/>
    <property type="evidence" value="ECO:0007669"/>
    <property type="project" value="TreeGrafter"/>
</dbReference>
<dbReference type="GO" id="GO:0043235">
    <property type="term" value="C:receptor complex"/>
    <property type="evidence" value="ECO:0007669"/>
    <property type="project" value="TreeGrafter"/>
</dbReference>
<dbReference type="SMART" id="SM00219">
    <property type="entry name" value="TyrKc"/>
    <property type="match status" value="1"/>
</dbReference>
<feature type="transmembrane region" description="Helical" evidence="12">
    <location>
        <begin position="106"/>
        <end position="133"/>
    </location>
</feature>
<dbReference type="Pfam" id="PF07714">
    <property type="entry name" value="PK_Tyr_Ser-Thr"/>
    <property type="match status" value="1"/>
</dbReference>
<keyword evidence="2" id="KW-0808">Transferase</keyword>
<dbReference type="PANTHER" id="PTHR24416:SF564">
    <property type="entry name" value="MACROPHAGE-STIMULATING PROTEIN RECEPTOR"/>
    <property type="match status" value="1"/>
</dbReference>
<evidence type="ECO:0000313" key="16">
    <source>
        <dbReference type="Proteomes" id="UP001174909"/>
    </source>
</evidence>
<keyword evidence="3 10" id="KW-0547">Nucleotide-binding</keyword>
<dbReference type="GO" id="GO:0016477">
    <property type="term" value="P:cell migration"/>
    <property type="evidence" value="ECO:0007669"/>
    <property type="project" value="TreeGrafter"/>
</dbReference>
<comment type="catalytic activity">
    <reaction evidence="8">
        <text>L-tyrosyl-[protein] + ATP = O-phospho-L-tyrosyl-[protein] + ADP + H(+)</text>
        <dbReference type="Rhea" id="RHEA:10596"/>
        <dbReference type="Rhea" id="RHEA-COMP:10136"/>
        <dbReference type="Rhea" id="RHEA-COMP:20101"/>
        <dbReference type="ChEBI" id="CHEBI:15378"/>
        <dbReference type="ChEBI" id="CHEBI:30616"/>
        <dbReference type="ChEBI" id="CHEBI:46858"/>
        <dbReference type="ChEBI" id="CHEBI:61978"/>
        <dbReference type="ChEBI" id="CHEBI:456216"/>
        <dbReference type="EC" id="2.7.10.1"/>
    </reaction>
</comment>
<dbReference type="PROSITE" id="PS50011">
    <property type="entry name" value="PROTEIN_KINASE_DOM"/>
    <property type="match status" value="1"/>
</dbReference>
<evidence type="ECO:0000256" key="2">
    <source>
        <dbReference type="ARBA" id="ARBA00022679"/>
    </source>
</evidence>
<keyword evidence="7 9" id="KW-1015">Disulfide bond</keyword>
<sequence>MAMLSSAVTEYGEVSVVMGGIANDTRVVCRHLGFDAGDGVLIDAPPDAAENALAFLDPITCTGSDRYVNECSHNVLSTAGECTKIAVSCRKFSTAVGASSPKRGSLLTWAVIGVAVFTLLVAFVAVIVPLLVVMSSKRHRRKQLERMQLDIMAVAGLNVPNLESTHRTQSMVENEPDEKEAPDEAGANNPYCEPWPASESTTFSHISWTRVPSYGLRELARGKLLIKSGDITILECIGEGEFGIVYKARLQLSKAEVAVKTFKGDVDQVEVDKFLEESLKMSRFSHAHVMSLTGVCLEAGYIIMPYMANGSLLTYLRRERKNLVLHESDEDEVVEVRKRLMVMCSQIASGMQYLAANKYIHRDLAARNCMIDAHFLIKISDFGLTEDVFERNYYRQGKSHGERVKLPVKWMAPESLSDGHFSEKSDVWSYGVTMWEVFSGGKAPYPGTDPHTLIQSLEEGYRMPQPYNDACNEEIYGIMKQCWQMMPEERPTFTELYLTVSNIIERMAGYLQVGYNPFLGRGDEEKAEEMEEEEEEEEKEEKENNNVKEEEEEEQQEEQERTNSASLV</sequence>
<keyword evidence="12" id="KW-0472">Membrane</keyword>
<dbReference type="AlphaFoldDB" id="A0AA35SV12"/>
<keyword evidence="12" id="KW-1133">Transmembrane helix</keyword>
<keyword evidence="6" id="KW-0829">Tyrosine-protein kinase</keyword>
<feature type="domain" description="SRCR" evidence="14">
    <location>
        <begin position="1"/>
        <end position="90"/>
    </location>
</feature>
<evidence type="ECO:0000256" key="5">
    <source>
        <dbReference type="ARBA" id="ARBA00022840"/>
    </source>
</evidence>
<keyword evidence="5 10" id="KW-0067">ATP-binding</keyword>
<reference evidence="15" key="1">
    <citation type="submission" date="2023-03" db="EMBL/GenBank/DDBJ databases">
        <authorList>
            <person name="Steffen K."/>
            <person name="Cardenas P."/>
        </authorList>
    </citation>
    <scope>NUCLEOTIDE SEQUENCE</scope>
</reference>
<dbReference type="Gene3D" id="1.10.510.10">
    <property type="entry name" value="Transferase(Phosphotransferase) domain 1"/>
    <property type="match status" value="1"/>
</dbReference>
<dbReference type="CDD" id="cd00192">
    <property type="entry name" value="PTKc"/>
    <property type="match status" value="1"/>
</dbReference>
<dbReference type="GO" id="GO:0006909">
    <property type="term" value="P:phagocytosis"/>
    <property type="evidence" value="ECO:0007669"/>
    <property type="project" value="TreeGrafter"/>
</dbReference>
<evidence type="ECO:0000256" key="12">
    <source>
        <dbReference type="SAM" id="Phobius"/>
    </source>
</evidence>
<evidence type="ECO:0000256" key="3">
    <source>
        <dbReference type="ARBA" id="ARBA00022741"/>
    </source>
</evidence>